<proteinExistence type="predicted"/>
<dbReference type="Proteomes" id="UP000011087">
    <property type="component" value="Unassembled WGS sequence"/>
</dbReference>
<name>L1IKF2_GUITC</name>
<evidence type="ECO:0000313" key="2">
    <source>
        <dbReference type="EnsemblProtists" id="EKX36721"/>
    </source>
</evidence>
<reference evidence="3" key="2">
    <citation type="submission" date="2012-11" db="EMBL/GenBank/DDBJ databases">
        <authorList>
            <person name="Kuo A."/>
            <person name="Curtis B.A."/>
            <person name="Tanifuji G."/>
            <person name="Burki F."/>
            <person name="Gruber A."/>
            <person name="Irimia M."/>
            <person name="Maruyama S."/>
            <person name="Arias M.C."/>
            <person name="Ball S.G."/>
            <person name="Gile G.H."/>
            <person name="Hirakawa Y."/>
            <person name="Hopkins J.F."/>
            <person name="Rensing S.A."/>
            <person name="Schmutz J."/>
            <person name="Symeonidi A."/>
            <person name="Elias M."/>
            <person name="Eveleigh R.J."/>
            <person name="Herman E.K."/>
            <person name="Klute M.J."/>
            <person name="Nakayama T."/>
            <person name="Obornik M."/>
            <person name="Reyes-Prieto A."/>
            <person name="Armbrust E.V."/>
            <person name="Aves S.J."/>
            <person name="Beiko R.G."/>
            <person name="Coutinho P."/>
            <person name="Dacks J.B."/>
            <person name="Durnford D.G."/>
            <person name="Fast N.M."/>
            <person name="Green B.R."/>
            <person name="Grisdale C."/>
            <person name="Hempe F."/>
            <person name="Henrissat B."/>
            <person name="Hoppner M.P."/>
            <person name="Ishida K.-I."/>
            <person name="Kim E."/>
            <person name="Koreny L."/>
            <person name="Kroth P.G."/>
            <person name="Liu Y."/>
            <person name="Malik S.-B."/>
            <person name="Maier U.G."/>
            <person name="McRose D."/>
            <person name="Mock T."/>
            <person name="Neilson J.A."/>
            <person name="Onodera N.T."/>
            <person name="Poole A.M."/>
            <person name="Pritham E.J."/>
            <person name="Richards T.A."/>
            <person name="Rocap G."/>
            <person name="Roy S.W."/>
            <person name="Sarai C."/>
            <person name="Schaack S."/>
            <person name="Shirato S."/>
            <person name="Slamovits C.H."/>
            <person name="Spencer D.F."/>
            <person name="Suzuki S."/>
            <person name="Worden A.Z."/>
            <person name="Zauner S."/>
            <person name="Barry K."/>
            <person name="Bell C."/>
            <person name="Bharti A.K."/>
            <person name="Crow J.A."/>
            <person name="Grimwood J."/>
            <person name="Kramer R."/>
            <person name="Lindquist E."/>
            <person name="Lucas S."/>
            <person name="Salamov A."/>
            <person name="McFadden G.I."/>
            <person name="Lane C.E."/>
            <person name="Keeling P.J."/>
            <person name="Gray M.W."/>
            <person name="Grigoriev I.V."/>
            <person name="Archibald J.M."/>
        </authorList>
    </citation>
    <scope>NUCLEOTIDE SEQUENCE</scope>
    <source>
        <strain evidence="3">CCMP2712</strain>
    </source>
</reference>
<protein>
    <submittedName>
        <fullName evidence="1 2">Uncharacterized protein</fullName>
    </submittedName>
</protein>
<dbReference type="RefSeq" id="XP_005823701.1">
    <property type="nucleotide sequence ID" value="XM_005823644.1"/>
</dbReference>
<dbReference type="PaxDb" id="55529-EKX36721"/>
<dbReference type="EnsemblProtists" id="EKX36721">
    <property type="protein sequence ID" value="EKX36721"/>
    <property type="gene ID" value="GUITHDRAFT_145568"/>
</dbReference>
<accession>L1IKF2</accession>
<dbReference type="HOGENOM" id="CLU_892662_0_0_1"/>
<sequence>MSVIDTIRHITNKNNQNSAKILQNILLNYPDIQSKILDFKFRGRGQRDIPVADFDTIQMILQHLPERSVQNDREEIIKILKSFCNEHYPQAQGVAAMEQSAQATSSNLQRNNDIDPRLLELEIENRKLDIEERRLKIQNQSSRDEFQLSRDKFELFKDELEFFKEAMKVNGVLPPSIANSLQDYTFNKFLHKRQKLMSNNGIASDQTPTPHTELQTDMFETIGLQDKVLESKKTKFTPEMLKRAGKILADLYRTKYGHDPEKEQRRCDGKLFSVNVYQKKDSDLMQMAIEQTEKEFKAKPEMFQTHITRFTQ</sequence>
<reference evidence="1 3" key="1">
    <citation type="journal article" date="2012" name="Nature">
        <title>Algal genomes reveal evolutionary mosaicism and the fate of nucleomorphs.</title>
        <authorList>
            <consortium name="DOE Joint Genome Institute"/>
            <person name="Curtis B.A."/>
            <person name="Tanifuji G."/>
            <person name="Burki F."/>
            <person name="Gruber A."/>
            <person name="Irimia M."/>
            <person name="Maruyama S."/>
            <person name="Arias M.C."/>
            <person name="Ball S.G."/>
            <person name="Gile G.H."/>
            <person name="Hirakawa Y."/>
            <person name="Hopkins J.F."/>
            <person name="Kuo A."/>
            <person name="Rensing S.A."/>
            <person name="Schmutz J."/>
            <person name="Symeonidi A."/>
            <person name="Elias M."/>
            <person name="Eveleigh R.J."/>
            <person name="Herman E.K."/>
            <person name="Klute M.J."/>
            <person name="Nakayama T."/>
            <person name="Obornik M."/>
            <person name="Reyes-Prieto A."/>
            <person name="Armbrust E.V."/>
            <person name="Aves S.J."/>
            <person name="Beiko R.G."/>
            <person name="Coutinho P."/>
            <person name="Dacks J.B."/>
            <person name="Durnford D.G."/>
            <person name="Fast N.M."/>
            <person name="Green B.R."/>
            <person name="Grisdale C.J."/>
            <person name="Hempel F."/>
            <person name="Henrissat B."/>
            <person name="Hoppner M.P."/>
            <person name="Ishida K."/>
            <person name="Kim E."/>
            <person name="Koreny L."/>
            <person name="Kroth P.G."/>
            <person name="Liu Y."/>
            <person name="Malik S.B."/>
            <person name="Maier U.G."/>
            <person name="McRose D."/>
            <person name="Mock T."/>
            <person name="Neilson J.A."/>
            <person name="Onodera N.T."/>
            <person name="Poole A.M."/>
            <person name="Pritham E.J."/>
            <person name="Richards T.A."/>
            <person name="Rocap G."/>
            <person name="Roy S.W."/>
            <person name="Sarai C."/>
            <person name="Schaack S."/>
            <person name="Shirato S."/>
            <person name="Slamovits C.H."/>
            <person name="Spencer D.F."/>
            <person name="Suzuki S."/>
            <person name="Worden A.Z."/>
            <person name="Zauner S."/>
            <person name="Barry K."/>
            <person name="Bell C."/>
            <person name="Bharti A.K."/>
            <person name="Crow J.A."/>
            <person name="Grimwood J."/>
            <person name="Kramer R."/>
            <person name="Lindquist E."/>
            <person name="Lucas S."/>
            <person name="Salamov A."/>
            <person name="McFadden G.I."/>
            <person name="Lane C.E."/>
            <person name="Keeling P.J."/>
            <person name="Gray M.W."/>
            <person name="Grigoriev I.V."/>
            <person name="Archibald J.M."/>
        </authorList>
    </citation>
    <scope>NUCLEOTIDE SEQUENCE</scope>
    <source>
        <strain evidence="1 3">CCMP2712</strain>
    </source>
</reference>
<evidence type="ECO:0000313" key="1">
    <source>
        <dbReference type="EMBL" id="EKX36721.1"/>
    </source>
</evidence>
<reference evidence="2" key="3">
    <citation type="submission" date="2015-06" db="UniProtKB">
        <authorList>
            <consortium name="EnsemblProtists"/>
        </authorList>
    </citation>
    <scope>IDENTIFICATION</scope>
</reference>
<evidence type="ECO:0000313" key="3">
    <source>
        <dbReference type="Proteomes" id="UP000011087"/>
    </source>
</evidence>
<organism evidence="1">
    <name type="scientific">Guillardia theta (strain CCMP2712)</name>
    <name type="common">Cryptophyte</name>
    <dbReference type="NCBI Taxonomy" id="905079"/>
    <lineage>
        <taxon>Eukaryota</taxon>
        <taxon>Cryptophyceae</taxon>
        <taxon>Pyrenomonadales</taxon>
        <taxon>Geminigeraceae</taxon>
        <taxon>Guillardia</taxon>
    </lineage>
</organism>
<dbReference type="GeneID" id="17293456"/>
<dbReference type="AlphaFoldDB" id="L1IKF2"/>
<dbReference type="EMBL" id="JH993069">
    <property type="protein sequence ID" value="EKX36721.1"/>
    <property type="molecule type" value="Genomic_DNA"/>
</dbReference>
<keyword evidence="3" id="KW-1185">Reference proteome</keyword>
<gene>
    <name evidence="1" type="ORF">GUITHDRAFT_145568</name>
</gene>
<dbReference type="KEGG" id="gtt:GUITHDRAFT_145568"/>